<dbReference type="InterPro" id="IPR022385">
    <property type="entry name" value="Rhs_assc_core"/>
</dbReference>
<feature type="chain" id="PRO_5046250538" evidence="1">
    <location>
        <begin position="32"/>
        <end position="1335"/>
    </location>
</feature>
<accession>A0ABY5UXU8</accession>
<feature type="domain" description="DUF6443" evidence="2">
    <location>
        <begin position="168"/>
        <end position="266"/>
    </location>
</feature>
<keyword evidence="4" id="KW-1185">Reference proteome</keyword>
<dbReference type="PANTHER" id="PTHR32305">
    <property type="match status" value="1"/>
</dbReference>
<protein>
    <submittedName>
        <fullName evidence="3">RHS repeat-associated core domain-containing protein</fullName>
    </submittedName>
</protein>
<reference evidence="3" key="1">
    <citation type="journal article" date="2022" name="Cell">
        <title>Design, construction, and in vivo augmentation of a complex gut microbiome.</title>
        <authorList>
            <person name="Cheng A.G."/>
            <person name="Ho P.Y."/>
            <person name="Aranda-Diaz A."/>
            <person name="Jain S."/>
            <person name="Yu F.B."/>
            <person name="Meng X."/>
            <person name="Wang M."/>
            <person name="Iakiviak M."/>
            <person name="Nagashima K."/>
            <person name="Zhao A."/>
            <person name="Murugkar P."/>
            <person name="Patil A."/>
            <person name="Atabakhsh K."/>
            <person name="Weakley A."/>
            <person name="Yan J."/>
            <person name="Brumbaugh A.R."/>
            <person name="Higginbottom S."/>
            <person name="Dimas A."/>
            <person name="Shiver A.L."/>
            <person name="Deutschbauer A."/>
            <person name="Neff N."/>
            <person name="Sonnenburg J.L."/>
            <person name="Huang K.C."/>
            <person name="Fischbach M.A."/>
        </authorList>
    </citation>
    <scope>NUCLEOTIDE SEQUENCE</scope>
    <source>
        <strain evidence="3">AP11</strain>
    </source>
</reference>
<dbReference type="RefSeq" id="WP_081587416.1">
    <property type="nucleotide sequence ID" value="NZ_CAPH01000012.1"/>
</dbReference>
<dbReference type="PANTHER" id="PTHR32305:SF15">
    <property type="entry name" value="PROTEIN RHSA-RELATED"/>
    <property type="match status" value="1"/>
</dbReference>
<name>A0ABY5UXU8_9BACT</name>
<dbReference type="InterPro" id="IPR050708">
    <property type="entry name" value="T6SS_VgrG/RHS"/>
</dbReference>
<organism evidence="3 4">
    <name type="scientific">Alistipes ihumii AP11</name>
    <dbReference type="NCBI Taxonomy" id="1211813"/>
    <lineage>
        <taxon>Bacteria</taxon>
        <taxon>Pseudomonadati</taxon>
        <taxon>Bacteroidota</taxon>
        <taxon>Bacteroidia</taxon>
        <taxon>Bacteroidales</taxon>
        <taxon>Rikenellaceae</taxon>
        <taxon>Alistipes</taxon>
    </lineage>
</organism>
<keyword evidence="1" id="KW-0732">Signal</keyword>
<dbReference type="NCBIfam" id="TIGR03696">
    <property type="entry name" value="Rhs_assc_core"/>
    <property type="match status" value="1"/>
</dbReference>
<feature type="signal peptide" evidence="1">
    <location>
        <begin position="1"/>
        <end position="31"/>
    </location>
</feature>
<dbReference type="Proteomes" id="UP001059295">
    <property type="component" value="Chromosome"/>
</dbReference>
<evidence type="ECO:0000259" key="2">
    <source>
        <dbReference type="Pfam" id="PF20041"/>
    </source>
</evidence>
<evidence type="ECO:0000313" key="4">
    <source>
        <dbReference type="Proteomes" id="UP001059295"/>
    </source>
</evidence>
<evidence type="ECO:0000256" key="1">
    <source>
        <dbReference type="SAM" id="SignalP"/>
    </source>
</evidence>
<dbReference type="InterPro" id="IPR045619">
    <property type="entry name" value="DUF6443"/>
</dbReference>
<evidence type="ECO:0000313" key="3">
    <source>
        <dbReference type="EMBL" id="UWN56800.1"/>
    </source>
</evidence>
<dbReference type="Pfam" id="PF20041">
    <property type="entry name" value="DUF6443"/>
    <property type="match status" value="1"/>
</dbReference>
<dbReference type="Gene3D" id="2.180.10.10">
    <property type="entry name" value="RHS repeat-associated core"/>
    <property type="match status" value="1"/>
</dbReference>
<sequence>MNITINPSRKLNMKKIYILLAIMLLCQQAYAATNEFVMKPTSFTVAGDGGKYSFNLTCDRYLGPLSTMSDIIEMNVKGFEFISYEDSGGQVDSIRCIFPAKALLEGSFIIFKPNTTPSAISGTITIHHYTLFRGKPQEERTLVATYTQQPGIIPPPPLEITNGNVENSFIDETGTKKNQTITYYDAFRRPIQTIHVGASPSGKDIVNFIEYDEMGRSDSKSYLPYPIRSITAGAKRSNPQDEQRKYYVAQYDNNGEFPYAVKRYESGGMLSAQGGVGLAQHISLGFHSEFESRPNLSTDLIKKLTVVNDSILAYNDYFPDSTLIVKRKVSFSSNDKTNSMTTDIYEYYDSNQQLIAKEERISLNDRRITYYVYDEMGMQRYIIPPIQSEILSVGYHTPYSLRKYCYYNEYDEYGRLSKQHVPGADYSVKLYDNRGRLAMTQNGNQRDKNQWSFTKYDAFDRPVLSGIYTGGTYDTHRTALQSQTIMYERRGNAVHGYTNDTYPSVTSEADYLIISYYDDYEWLPNLRPFLAGVDYFNFSVEDALGEQKTEFVNGATTGTKVKVLGTDSNQWLTTVNYYNDQGKMIQSFAELFGPSIVSGVEIISNKYDFQGQVTQAKVKQVIKNTSLSGADEYEYGKWYTYDDQGRLQKIEFQITGDTKNGKVILAEYAYDDMGRMSTKYIHNGQDSTVQKYNIGGQCIDSQSDIFSYELSYYDNGNLSQSLWSVSNDSIAYLGYGYAYDRYGQLTAATPLKLNRVNPPSFAILTKTNNYAEKNISYDKNGNILTLVRTNSSGNELQNIAYGYNGNQLESIRIRSGNTSITGFQYDSNGNMIYDPLENIHIEYNSFDLPEKIFDGSNEINYIYTSAGDKVGKKAGSSFTYYRGMMVYADSDLLYILHPEGTVSKTSGGYTYNYFKKDYANNVRIFLSAVNGVLQEQQSTDYYPFGVAWQYNNLNKNKYLFSGKEFQTDAVGTSHILGMYDFGARYYNPVLGRWSNIDPKLQGCNPYVFCGNNPVMHIDPNGELWWLAPMISGGLFNLHSQAMLGNIHNFWDGLLAFGVGGASSVAGAGIGGVAAKFANDNNILGFRGGFFTGFSSGFGSGFITGLGNSAMNGNGFTKSLGNGFMTGLTAGLSNGLLSGLNDGLVSLERGYSFWDGSKTYDIISDPSIKNIAERIVKNPPNSIFENADIRLHPKVFKYFGLQQGDYGAKIMTTKPPTGYKLLVDGAFLNKSGQITMGAFKSFYNGTGSLHVSLAALDGSEIVFKATVGHEFIHAYHNMKGLLLGQLSEAVAYRYTIKTYLDAGMNTKAMDILQIAKESGYLCFPPIEYRMTPFISF</sequence>
<dbReference type="GeneID" id="82891887"/>
<dbReference type="EMBL" id="CP102294">
    <property type="protein sequence ID" value="UWN56800.1"/>
    <property type="molecule type" value="Genomic_DNA"/>
</dbReference>
<proteinExistence type="predicted"/>
<gene>
    <name evidence="3" type="ORF">NQ491_09095</name>
</gene>